<comment type="caution">
    <text evidence="1">The sequence shown here is derived from an EMBL/GenBank/DDBJ whole genome shotgun (WGS) entry which is preliminary data.</text>
</comment>
<reference evidence="1 2" key="2">
    <citation type="journal article" date="2022" name="Mol. Ecol. Resour.">
        <title>The genomes of chicory, endive, great burdock and yacon provide insights into Asteraceae paleo-polyploidization history and plant inulin production.</title>
        <authorList>
            <person name="Fan W."/>
            <person name="Wang S."/>
            <person name="Wang H."/>
            <person name="Wang A."/>
            <person name="Jiang F."/>
            <person name="Liu H."/>
            <person name="Zhao H."/>
            <person name="Xu D."/>
            <person name="Zhang Y."/>
        </authorList>
    </citation>
    <scope>NUCLEOTIDE SEQUENCE [LARGE SCALE GENOMIC DNA]</scope>
    <source>
        <strain evidence="2">cv. Yunnan</strain>
        <tissue evidence="1">Leaves</tissue>
    </source>
</reference>
<proteinExistence type="predicted"/>
<protein>
    <submittedName>
        <fullName evidence="1">Uncharacterized protein</fullName>
    </submittedName>
</protein>
<reference evidence="2" key="1">
    <citation type="journal article" date="2022" name="Mol. Ecol. Resour.">
        <title>The genomes of chicory, endive, great burdock and yacon provide insights into Asteraceae palaeo-polyploidization history and plant inulin production.</title>
        <authorList>
            <person name="Fan W."/>
            <person name="Wang S."/>
            <person name="Wang H."/>
            <person name="Wang A."/>
            <person name="Jiang F."/>
            <person name="Liu H."/>
            <person name="Zhao H."/>
            <person name="Xu D."/>
            <person name="Zhang Y."/>
        </authorList>
    </citation>
    <scope>NUCLEOTIDE SEQUENCE [LARGE SCALE GENOMIC DNA]</scope>
    <source>
        <strain evidence="2">cv. Yunnan</strain>
    </source>
</reference>
<dbReference type="Proteomes" id="UP001056120">
    <property type="component" value="Linkage Group LG07"/>
</dbReference>
<sequence length="89" mass="9850">MMLMPIELSNVYVDVSAKDKGKGIATDEDIPTQIRTTPIDDNMEIDKGFKEVASPPIASVIQLSNEHVLPSSLIPLFDCFHRVGINREP</sequence>
<organism evidence="1 2">
    <name type="scientific">Smallanthus sonchifolius</name>
    <dbReference type="NCBI Taxonomy" id="185202"/>
    <lineage>
        <taxon>Eukaryota</taxon>
        <taxon>Viridiplantae</taxon>
        <taxon>Streptophyta</taxon>
        <taxon>Embryophyta</taxon>
        <taxon>Tracheophyta</taxon>
        <taxon>Spermatophyta</taxon>
        <taxon>Magnoliopsida</taxon>
        <taxon>eudicotyledons</taxon>
        <taxon>Gunneridae</taxon>
        <taxon>Pentapetalae</taxon>
        <taxon>asterids</taxon>
        <taxon>campanulids</taxon>
        <taxon>Asterales</taxon>
        <taxon>Asteraceae</taxon>
        <taxon>Asteroideae</taxon>
        <taxon>Heliantheae alliance</taxon>
        <taxon>Millerieae</taxon>
        <taxon>Smallanthus</taxon>
    </lineage>
</organism>
<name>A0ACB9ISJ8_9ASTR</name>
<keyword evidence="2" id="KW-1185">Reference proteome</keyword>
<gene>
    <name evidence="1" type="ORF">L1987_20090</name>
</gene>
<dbReference type="EMBL" id="CM042024">
    <property type="protein sequence ID" value="KAI3810475.1"/>
    <property type="molecule type" value="Genomic_DNA"/>
</dbReference>
<evidence type="ECO:0000313" key="1">
    <source>
        <dbReference type="EMBL" id="KAI3810475.1"/>
    </source>
</evidence>
<accession>A0ACB9ISJ8</accession>
<evidence type="ECO:0000313" key="2">
    <source>
        <dbReference type="Proteomes" id="UP001056120"/>
    </source>
</evidence>